<evidence type="ECO:0000256" key="6">
    <source>
        <dbReference type="SAM" id="Phobius"/>
    </source>
</evidence>
<evidence type="ECO:0000313" key="9">
    <source>
        <dbReference type="EMBL" id="MFD2244642.1"/>
    </source>
</evidence>
<comment type="subcellular location">
    <subcellularLocation>
        <location evidence="1">Cell membrane</location>
        <topology evidence="1">Multi-pass membrane protein</topology>
    </subcellularLocation>
</comment>
<evidence type="ECO:0000256" key="2">
    <source>
        <dbReference type="ARBA" id="ARBA00022475"/>
    </source>
</evidence>
<dbReference type="InterPro" id="IPR050250">
    <property type="entry name" value="Macrolide_Exporter_MacB"/>
</dbReference>
<keyword evidence="2" id="KW-1003">Cell membrane</keyword>
<dbReference type="InterPro" id="IPR025857">
    <property type="entry name" value="MacB_PCD"/>
</dbReference>
<feature type="domain" description="MacB-like periplasmic core" evidence="8">
    <location>
        <begin position="511"/>
        <end position="624"/>
    </location>
</feature>
<dbReference type="PANTHER" id="PTHR30572">
    <property type="entry name" value="MEMBRANE COMPONENT OF TRANSPORTER-RELATED"/>
    <property type="match status" value="1"/>
</dbReference>
<organism evidence="9 10">
    <name type="scientific">Pontibacter ruber</name>
    <dbReference type="NCBI Taxonomy" id="1343895"/>
    <lineage>
        <taxon>Bacteria</taxon>
        <taxon>Pseudomonadati</taxon>
        <taxon>Bacteroidota</taxon>
        <taxon>Cytophagia</taxon>
        <taxon>Cytophagales</taxon>
        <taxon>Hymenobacteraceae</taxon>
        <taxon>Pontibacter</taxon>
    </lineage>
</organism>
<feature type="transmembrane region" description="Helical" evidence="6">
    <location>
        <begin position="735"/>
        <end position="754"/>
    </location>
</feature>
<dbReference type="RefSeq" id="WP_250430006.1">
    <property type="nucleotide sequence ID" value="NZ_JALPRR010000002.1"/>
</dbReference>
<keyword evidence="10" id="KW-1185">Reference proteome</keyword>
<evidence type="ECO:0000256" key="5">
    <source>
        <dbReference type="ARBA" id="ARBA00023136"/>
    </source>
</evidence>
<dbReference type="EMBL" id="JBHUIM010000001">
    <property type="protein sequence ID" value="MFD2244642.1"/>
    <property type="molecule type" value="Genomic_DNA"/>
</dbReference>
<feature type="domain" description="ABC3 transporter permease C-terminal" evidence="7">
    <location>
        <begin position="686"/>
        <end position="799"/>
    </location>
</feature>
<evidence type="ECO:0000259" key="8">
    <source>
        <dbReference type="Pfam" id="PF12704"/>
    </source>
</evidence>
<dbReference type="Proteomes" id="UP001597374">
    <property type="component" value="Unassembled WGS sequence"/>
</dbReference>
<gene>
    <name evidence="9" type="ORF">ACFSKP_00155</name>
</gene>
<evidence type="ECO:0000256" key="4">
    <source>
        <dbReference type="ARBA" id="ARBA00022989"/>
    </source>
</evidence>
<dbReference type="PANTHER" id="PTHR30572:SF18">
    <property type="entry name" value="ABC-TYPE MACROLIDE FAMILY EXPORT SYSTEM PERMEASE COMPONENT 2"/>
    <property type="match status" value="1"/>
</dbReference>
<feature type="transmembrane region" description="Helical" evidence="6">
    <location>
        <begin position="21"/>
        <end position="41"/>
    </location>
</feature>
<dbReference type="Pfam" id="PF12704">
    <property type="entry name" value="MacB_PCD"/>
    <property type="match status" value="2"/>
</dbReference>
<feature type="domain" description="MacB-like periplasmic core" evidence="8">
    <location>
        <begin position="20"/>
        <end position="248"/>
    </location>
</feature>
<keyword evidence="3 6" id="KW-0812">Transmembrane</keyword>
<dbReference type="InterPro" id="IPR003838">
    <property type="entry name" value="ABC3_permease_C"/>
</dbReference>
<name>A0ABW5CSV0_9BACT</name>
<reference evidence="10" key="1">
    <citation type="journal article" date="2019" name="Int. J. Syst. Evol. Microbiol.">
        <title>The Global Catalogue of Microorganisms (GCM) 10K type strain sequencing project: providing services to taxonomists for standard genome sequencing and annotation.</title>
        <authorList>
            <consortium name="The Broad Institute Genomics Platform"/>
            <consortium name="The Broad Institute Genome Sequencing Center for Infectious Disease"/>
            <person name="Wu L."/>
            <person name="Ma J."/>
        </authorList>
    </citation>
    <scope>NUCLEOTIDE SEQUENCE [LARGE SCALE GENOMIC DNA]</scope>
    <source>
        <strain evidence="10">CGMCC 4.1782</strain>
    </source>
</reference>
<feature type="transmembrane region" description="Helical" evidence="6">
    <location>
        <begin position="683"/>
        <end position="708"/>
    </location>
</feature>
<feature type="transmembrane region" description="Helical" evidence="6">
    <location>
        <begin position="766"/>
        <end position="786"/>
    </location>
</feature>
<keyword evidence="4 6" id="KW-1133">Transmembrane helix</keyword>
<feature type="transmembrane region" description="Helical" evidence="6">
    <location>
        <begin position="334"/>
        <end position="364"/>
    </location>
</feature>
<evidence type="ECO:0000256" key="1">
    <source>
        <dbReference type="ARBA" id="ARBA00004651"/>
    </source>
</evidence>
<feature type="transmembrane region" description="Helical" evidence="6">
    <location>
        <begin position="430"/>
        <end position="453"/>
    </location>
</feature>
<evidence type="ECO:0000256" key="3">
    <source>
        <dbReference type="ARBA" id="ARBA00022692"/>
    </source>
</evidence>
<feature type="transmembrane region" description="Helical" evidence="6">
    <location>
        <begin position="290"/>
        <end position="313"/>
    </location>
</feature>
<feature type="transmembrane region" description="Helical" evidence="6">
    <location>
        <begin position="384"/>
        <end position="409"/>
    </location>
</feature>
<dbReference type="Pfam" id="PF02687">
    <property type="entry name" value="FtsX"/>
    <property type="match status" value="2"/>
</dbReference>
<accession>A0ABW5CSV0</accession>
<evidence type="ECO:0000313" key="10">
    <source>
        <dbReference type="Proteomes" id="UP001597374"/>
    </source>
</evidence>
<feature type="domain" description="ABC3 transporter permease C-terminal" evidence="7">
    <location>
        <begin position="296"/>
        <end position="413"/>
    </location>
</feature>
<comment type="caution">
    <text evidence="9">The sequence shown here is derived from an EMBL/GenBank/DDBJ whole genome shotgun (WGS) entry which is preliminary data.</text>
</comment>
<protein>
    <submittedName>
        <fullName evidence="9">ABC transporter permease</fullName>
    </submittedName>
</protein>
<sequence>MLKIYFLTAFRSLLRNNSYSILNIAGLSLGITCSILLFLVIKYELSYDTFHAKSDRIYRINVDSNYGDGVFQSSAIHFPATKILRSNNPGFENITQMYGEEGGQITVPAKGNEAPKHFREEGGVGFVEPELFDIFSFDTGGKDLRPYLREPNNIILTETMAGKYFPGENAEGKVVKFNNRLMLKVAAVIPDFPTNTDFPFVFLISYPTLKSYSSYDLNTWNALVSNHNGYVLLQENTDAKTIAASINATLRKSMPDRRRTNEVFVLQPLNDLHFNAAYGNYSQRTVSKEVIWAMALVGLFLVITACINFINLATAQAAKRSKEVGIRKVLGSNYWQLILQFLGETFLITLLATFISVILTELALPYLNQLLELKLEFSVIDDQVLLLFLVVQVLLVTLFAGLYPAFVLSSFQPIAALRSRMSSQKMAGLSLRRTLVVVQFTICQVLIICTLVVNEQLDYLRNKDLGFDKEAVVTSFLPQGQALKLKALRQEMLNNSAIKNVTYGIAPPAGNITSLTNFGFNNSKEDVPFQANLKFVDENYLDVFDLKLIAGRKFRDNENENDSTLRVLINETMRRKLNLKSPEDAVGKSITLSGGTTKGIIVGVIEDFHQASLRDPIDPMLLIAQPASYLFVMTKINLSQSADALQHLEKVWYKAYPDDVFNYEFLDDTIAQFYRDEQRQSTLFKVFACIAIFIGCLGLYGLVAFMAAQRTKEVGIRKVMGASIFNITVLFSKEFVKLVVIAFILSAPIAYYLMSLWLQDFTYRISIGYWAFILAGSATLLIALITMSYQAIQAARANPVLSLKSE</sequence>
<keyword evidence="5 6" id="KW-0472">Membrane</keyword>
<evidence type="ECO:0000259" key="7">
    <source>
        <dbReference type="Pfam" id="PF02687"/>
    </source>
</evidence>
<proteinExistence type="predicted"/>